<sequence>MLKRQRASSPLPLTPVPATEVPLISSVPTSSEHGVKRRRMLAPPLDGQFRGWDILPTPPEDEVDEDGIMGDDSPTPWATASEPSLGGTGEYKAVNTLLHDLHAEQQHRRLMSPSSHSSSSSSPGPFSSHGWPSSAPQEPPAGKLNFVPNPYPSSIQDAPLVEKYPQGLHASETKDRLYCADDVSAYDRYGETNRLLGLVFLERRRDLSVSVDS</sequence>
<proteinExistence type="predicted"/>
<keyword evidence="3" id="KW-1185">Reference proteome</keyword>
<dbReference type="EMBL" id="WHVB01000007">
    <property type="protein sequence ID" value="KAF8480961.1"/>
    <property type="molecule type" value="Genomic_DNA"/>
</dbReference>
<dbReference type="AlphaFoldDB" id="A0A9P5MXC5"/>
<organism evidence="2 3">
    <name type="scientific">Russula ochroleuca</name>
    <dbReference type="NCBI Taxonomy" id="152965"/>
    <lineage>
        <taxon>Eukaryota</taxon>
        <taxon>Fungi</taxon>
        <taxon>Dikarya</taxon>
        <taxon>Basidiomycota</taxon>
        <taxon>Agaricomycotina</taxon>
        <taxon>Agaricomycetes</taxon>
        <taxon>Russulales</taxon>
        <taxon>Russulaceae</taxon>
        <taxon>Russula</taxon>
    </lineage>
</organism>
<gene>
    <name evidence="2" type="ORF">DFH94DRAFT_737073</name>
</gene>
<evidence type="ECO:0000313" key="3">
    <source>
        <dbReference type="Proteomes" id="UP000759537"/>
    </source>
</evidence>
<accession>A0A9P5MXC5</accession>
<reference evidence="2" key="2">
    <citation type="journal article" date="2020" name="Nat. Commun.">
        <title>Large-scale genome sequencing of mycorrhizal fungi provides insights into the early evolution of symbiotic traits.</title>
        <authorList>
            <person name="Miyauchi S."/>
            <person name="Kiss E."/>
            <person name="Kuo A."/>
            <person name="Drula E."/>
            <person name="Kohler A."/>
            <person name="Sanchez-Garcia M."/>
            <person name="Morin E."/>
            <person name="Andreopoulos B."/>
            <person name="Barry K.W."/>
            <person name="Bonito G."/>
            <person name="Buee M."/>
            <person name="Carver A."/>
            <person name="Chen C."/>
            <person name="Cichocki N."/>
            <person name="Clum A."/>
            <person name="Culley D."/>
            <person name="Crous P.W."/>
            <person name="Fauchery L."/>
            <person name="Girlanda M."/>
            <person name="Hayes R.D."/>
            <person name="Keri Z."/>
            <person name="LaButti K."/>
            <person name="Lipzen A."/>
            <person name="Lombard V."/>
            <person name="Magnuson J."/>
            <person name="Maillard F."/>
            <person name="Murat C."/>
            <person name="Nolan M."/>
            <person name="Ohm R.A."/>
            <person name="Pangilinan J."/>
            <person name="Pereira M.F."/>
            <person name="Perotto S."/>
            <person name="Peter M."/>
            <person name="Pfister S."/>
            <person name="Riley R."/>
            <person name="Sitrit Y."/>
            <person name="Stielow J.B."/>
            <person name="Szollosi G."/>
            <person name="Zifcakova L."/>
            <person name="Stursova M."/>
            <person name="Spatafora J.W."/>
            <person name="Tedersoo L."/>
            <person name="Vaario L.M."/>
            <person name="Yamada A."/>
            <person name="Yan M."/>
            <person name="Wang P."/>
            <person name="Xu J."/>
            <person name="Bruns T."/>
            <person name="Baldrian P."/>
            <person name="Vilgalys R."/>
            <person name="Dunand C."/>
            <person name="Henrissat B."/>
            <person name="Grigoriev I.V."/>
            <person name="Hibbett D."/>
            <person name="Nagy L.G."/>
            <person name="Martin F.M."/>
        </authorList>
    </citation>
    <scope>NUCLEOTIDE SEQUENCE</scope>
    <source>
        <strain evidence="2">Prilba</strain>
    </source>
</reference>
<protein>
    <submittedName>
        <fullName evidence="2">Uncharacterized protein</fullName>
    </submittedName>
</protein>
<feature type="region of interest" description="Disordered" evidence="1">
    <location>
        <begin position="46"/>
        <end position="158"/>
    </location>
</feature>
<evidence type="ECO:0000256" key="1">
    <source>
        <dbReference type="SAM" id="MobiDB-lite"/>
    </source>
</evidence>
<evidence type="ECO:0000313" key="2">
    <source>
        <dbReference type="EMBL" id="KAF8480961.1"/>
    </source>
</evidence>
<dbReference type="Proteomes" id="UP000759537">
    <property type="component" value="Unassembled WGS sequence"/>
</dbReference>
<feature type="compositionally biased region" description="Acidic residues" evidence="1">
    <location>
        <begin position="59"/>
        <end position="69"/>
    </location>
</feature>
<reference evidence="2" key="1">
    <citation type="submission" date="2019-10" db="EMBL/GenBank/DDBJ databases">
        <authorList>
            <consortium name="DOE Joint Genome Institute"/>
            <person name="Kuo A."/>
            <person name="Miyauchi S."/>
            <person name="Kiss E."/>
            <person name="Drula E."/>
            <person name="Kohler A."/>
            <person name="Sanchez-Garcia M."/>
            <person name="Andreopoulos B."/>
            <person name="Barry K.W."/>
            <person name="Bonito G."/>
            <person name="Buee M."/>
            <person name="Carver A."/>
            <person name="Chen C."/>
            <person name="Cichocki N."/>
            <person name="Clum A."/>
            <person name="Culley D."/>
            <person name="Crous P.W."/>
            <person name="Fauchery L."/>
            <person name="Girlanda M."/>
            <person name="Hayes R."/>
            <person name="Keri Z."/>
            <person name="LaButti K."/>
            <person name="Lipzen A."/>
            <person name="Lombard V."/>
            <person name="Magnuson J."/>
            <person name="Maillard F."/>
            <person name="Morin E."/>
            <person name="Murat C."/>
            <person name="Nolan M."/>
            <person name="Ohm R."/>
            <person name="Pangilinan J."/>
            <person name="Pereira M."/>
            <person name="Perotto S."/>
            <person name="Peter M."/>
            <person name="Riley R."/>
            <person name="Sitrit Y."/>
            <person name="Stielow B."/>
            <person name="Szollosi G."/>
            <person name="Zifcakova L."/>
            <person name="Stursova M."/>
            <person name="Spatafora J.W."/>
            <person name="Tedersoo L."/>
            <person name="Vaario L.-M."/>
            <person name="Yamada A."/>
            <person name="Yan M."/>
            <person name="Wang P."/>
            <person name="Xu J."/>
            <person name="Bruns T."/>
            <person name="Baldrian P."/>
            <person name="Vilgalys R."/>
            <person name="Henrissat B."/>
            <person name="Grigoriev I.V."/>
            <person name="Hibbett D."/>
            <person name="Nagy L.G."/>
            <person name="Martin F.M."/>
        </authorList>
    </citation>
    <scope>NUCLEOTIDE SEQUENCE</scope>
    <source>
        <strain evidence="2">Prilba</strain>
    </source>
</reference>
<comment type="caution">
    <text evidence="2">The sequence shown here is derived from an EMBL/GenBank/DDBJ whole genome shotgun (WGS) entry which is preliminary data.</text>
</comment>
<feature type="compositionally biased region" description="Low complexity" evidence="1">
    <location>
        <begin position="112"/>
        <end position="134"/>
    </location>
</feature>
<dbReference type="OrthoDB" id="3262473at2759"/>
<name>A0A9P5MXC5_9AGAM</name>